<evidence type="ECO:0000256" key="1">
    <source>
        <dbReference type="ARBA" id="ARBA00004496"/>
    </source>
</evidence>
<name>A0A1E3P4W8_WICAA</name>
<evidence type="ECO:0000313" key="7">
    <source>
        <dbReference type="Proteomes" id="UP000094112"/>
    </source>
</evidence>
<dbReference type="Pfam" id="PF07989">
    <property type="entry name" value="Cnn_1N"/>
    <property type="match status" value="1"/>
</dbReference>
<evidence type="ECO:0000256" key="4">
    <source>
        <dbReference type="SAM" id="MobiDB-lite"/>
    </source>
</evidence>
<evidence type="ECO:0000256" key="3">
    <source>
        <dbReference type="SAM" id="Coils"/>
    </source>
</evidence>
<feature type="compositionally biased region" description="Polar residues" evidence="4">
    <location>
        <begin position="91"/>
        <end position="104"/>
    </location>
</feature>
<proteinExistence type="predicted"/>
<dbReference type="STRING" id="683960.A0A1E3P4W8"/>
<reference evidence="6 7" key="1">
    <citation type="journal article" date="2016" name="Proc. Natl. Acad. Sci. U.S.A.">
        <title>Comparative genomics of biotechnologically important yeasts.</title>
        <authorList>
            <person name="Riley R."/>
            <person name="Haridas S."/>
            <person name="Wolfe K.H."/>
            <person name="Lopes M.R."/>
            <person name="Hittinger C.T."/>
            <person name="Goeker M."/>
            <person name="Salamov A.A."/>
            <person name="Wisecaver J.H."/>
            <person name="Long T.M."/>
            <person name="Calvey C.H."/>
            <person name="Aerts A.L."/>
            <person name="Barry K.W."/>
            <person name="Choi C."/>
            <person name="Clum A."/>
            <person name="Coughlan A.Y."/>
            <person name="Deshpande S."/>
            <person name="Douglass A.P."/>
            <person name="Hanson S.J."/>
            <person name="Klenk H.-P."/>
            <person name="LaButti K.M."/>
            <person name="Lapidus A."/>
            <person name="Lindquist E.A."/>
            <person name="Lipzen A.M."/>
            <person name="Meier-Kolthoff J.P."/>
            <person name="Ohm R.A."/>
            <person name="Otillar R.P."/>
            <person name="Pangilinan J.L."/>
            <person name="Peng Y."/>
            <person name="Rokas A."/>
            <person name="Rosa C.A."/>
            <person name="Scheuner C."/>
            <person name="Sibirny A.A."/>
            <person name="Slot J.C."/>
            <person name="Stielow J.B."/>
            <person name="Sun H."/>
            <person name="Kurtzman C.P."/>
            <person name="Blackwell M."/>
            <person name="Grigoriev I.V."/>
            <person name="Jeffries T.W."/>
        </authorList>
    </citation>
    <scope>NUCLEOTIDE SEQUENCE [LARGE SCALE GENOMIC DNA]</scope>
    <source>
        <strain evidence="7">ATCC 58044 / CBS 1984 / NCYC 433 / NRRL Y-366-8</strain>
    </source>
</reference>
<dbReference type="EMBL" id="KV454210">
    <property type="protein sequence ID" value="ODQ60465.1"/>
    <property type="molecule type" value="Genomic_DNA"/>
</dbReference>
<dbReference type="Proteomes" id="UP000094112">
    <property type="component" value="Unassembled WGS sequence"/>
</dbReference>
<dbReference type="GO" id="GO:0005815">
    <property type="term" value="C:microtubule organizing center"/>
    <property type="evidence" value="ECO:0007669"/>
    <property type="project" value="InterPro"/>
</dbReference>
<dbReference type="GO" id="GO:0005737">
    <property type="term" value="C:cytoplasm"/>
    <property type="evidence" value="ECO:0007669"/>
    <property type="project" value="UniProtKB-SubCell"/>
</dbReference>
<dbReference type="InterPro" id="IPR012943">
    <property type="entry name" value="Cnn_1N"/>
</dbReference>
<keyword evidence="7" id="KW-1185">Reference proteome</keyword>
<dbReference type="RefSeq" id="XP_019039672.1">
    <property type="nucleotide sequence ID" value="XM_019184835.1"/>
</dbReference>
<keyword evidence="3" id="KW-0175">Coiled coil</keyword>
<keyword evidence="2" id="KW-0963">Cytoplasm</keyword>
<dbReference type="OrthoDB" id="10255522at2759"/>
<gene>
    <name evidence="6" type="ORF">WICANDRAFT_79059</name>
</gene>
<dbReference type="SUPFAM" id="SSF57997">
    <property type="entry name" value="Tropomyosin"/>
    <property type="match status" value="1"/>
</dbReference>
<dbReference type="PANTHER" id="PTHR19327:SF0">
    <property type="entry name" value="GOLGIN SUBFAMILY A MEMBER 4"/>
    <property type="match status" value="1"/>
</dbReference>
<evidence type="ECO:0000313" key="6">
    <source>
        <dbReference type="EMBL" id="ODQ60465.1"/>
    </source>
</evidence>
<feature type="domain" description="Centrosomin N-terminal motif 1" evidence="5">
    <location>
        <begin position="121"/>
        <end position="190"/>
    </location>
</feature>
<feature type="coiled-coil region" evidence="3">
    <location>
        <begin position="121"/>
        <end position="841"/>
    </location>
</feature>
<protein>
    <recommendedName>
        <fullName evidence="5">Centrosomin N-terminal motif 1 domain-containing protein</fullName>
    </recommendedName>
</protein>
<dbReference type="PANTHER" id="PTHR19327">
    <property type="entry name" value="GOLGIN"/>
    <property type="match status" value="1"/>
</dbReference>
<feature type="region of interest" description="Disordered" evidence="4">
    <location>
        <begin position="91"/>
        <end position="120"/>
    </location>
</feature>
<sequence length="966" mass="112926">MFKTKPLIGTPNDSRVGNKFEFTPIGYKVNDENRDPRTNTIKRTSKLNPMSTIKRNRDPFNGSPLANSVRGGSSFIEPESFDTIHYSDNGRQQISKQHKTSSPVPNGFDNHDLLNNGSNPVRQQQENVSKLQDENYNLKVKIASLTRFLNSITNNEQQEIYQQNSELQEKLIEMRGQISLLNQELSDSKKSTNSAANDVEVEKFKDEIRSLNKIIQELREATENQHELEREVNKLHQVIEELETENIKEKQSSISPAYVDKLEEQLEEVKERLHDVEFELNRKNEELDGKDDKLEEMEEILRKHKSLSDKQQDQIEDELEDMKDAIRAKDKEIDSLMDKLDAKDSLLAQLKNDYDSLKEKLQNDYAKLKDGQVESNKFQQKLKELEIEKNQKNDQLKQSQSKYSETLRELSDLRHDLASANDMMRKQENVIDELRSTKTSNEKIYKFADDLKVKVKSLEKELHSLSLERDVLQKQLAKSDQEIIGLKNNNERTYKAYNELKKKQQQNQSTQATTSNNEQFWKSEIDQLSNQINDLNVENKKLSRELQNEKVLKKLDVDSYEKHEVKNLTARCNDLQLELSEKENLFNHTVNKYKNEIENYKSMIREKEDELRKVSSELRAIKYSTTQQLDEEKLEALKVKSSKEYQIKAMKIELDNLKEEHDAEVKSYKKLIERLKNASSGKDVDDVNSRLVSNTANETDQLLQKINDKNNKIRILNNKLTEAVSNVKVLEKEVSRLEGVKLSLLHDNKKLDAKIDLLSDELVSQRKETERLLSQATDPSTIYELKRELKLRENQLEASNKEFNEMKHDLINKYREIHDEKSSLERRVEKIIKNYRQLQNNLNGKVFDNKSPSLSSKELIMTKDQADFYRMKYNKSTYVINDLKFMNSFMLKSIQATNSHIKKDVKKLQTAGIYPDYELICNKKPSLSVLFKFVVAAVRIKRKTEHSGIRNKKLENLKFKLELQDY</sequence>
<organism evidence="6 7">
    <name type="scientific">Wickerhamomyces anomalus (strain ATCC 58044 / CBS 1984 / NCYC 433 / NRRL Y-366-8)</name>
    <name type="common">Yeast</name>
    <name type="synonym">Hansenula anomala</name>
    <dbReference type="NCBI Taxonomy" id="683960"/>
    <lineage>
        <taxon>Eukaryota</taxon>
        <taxon>Fungi</taxon>
        <taxon>Dikarya</taxon>
        <taxon>Ascomycota</taxon>
        <taxon>Saccharomycotina</taxon>
        <taxon>Saccharomycetes</taxon>
        <taxon>Phaffomycetales</taxon>
        <taxon>Wickerhamomycetaceae</taxon>
        <taxon>Wickerhamomyces</taxon>
    </lineage>
</organism>
<dbReference type="GeneID" id="30202081"/>
<evidence type="ECO:0000256" key="2">
    <source>
        <dbReference type="ARBA" id="ARBA00022490"/>
    </source>
</evidence>
<dbReference type="AlphaFoldDB" id="A0A1E3P4W8"/>
<feature type="region of interest" description="Disordered" evidence="4">
    <location>
        <begin position="51"/>
        <end position="74"/>
    </location>
</feature>
<comment type="subcellular location">
    <subcellularLocation>
        <location evidence="1">Cytoplasm</location>
    </subcellularLocation>
</comment>
<accession>A0A1E3P4W8</accession>
<evidence type="ECO:0000259" key="5">
    <source>
        <dbReference type="Pfam" id="PF07989"/>
    </source>
</evidence>